<dbReference type="RefSeq" id="XP_005836263.1">
    <property type="nucleotide sequence ID" value="XM_005836206.1"/>
</dbReference>
<dbReference type="HOGENOM" id="CLU_020019_3_4_1"/>
<keyword evidence="5 8" id="KW-1133">Transmembrane helix</keyword>
<reference evidence="10" key="3">
    <citation type="submission" date="2015-06" db="UniProtKB">
        <authorList>
            <consortium name="EnsemblProtists"/>
        </authorList>
    </citation>
    <scope>IDENTIFICATION</scope>
</reference>
<dbReference type="InterPro" id="IPR022357">
    <property type="entry name" value="MIP_CS"/>
</dbReference>
<dbReference type="PROSITE" id="PS51257">
    <property type="entry name" value="PROKAR_LIPOPROTEIN"/>
    <property type="match status" value="1"/>
</dbReference>
<dbReference type="EnsemblProtists" id="EKX49283">
    <property type="protein sequence ID" value="EKX49283"/>
    <property type="gene ID" value="GUITHDRAFT_104812"/>
</dbReference>
<dbReference type="SUPFAM" id="SSF81338">
    <property type="entry name" value="Aquaporin-like"/>
    <property type="match status" value="1"/>
</dbReference>
<dbReference type="GO" id="GO:0019755">
    <property type="term" value="P:one-carbon compound transport"/>
    <property type="evidence" value="ECO:0007669"/>
    <property type="project" value="UniProtKB-ARBA"/>
</dbReference>
<dbReference type="EMBL" id="JH992982">
    <property type="protein sequence ID" value="EKX49283.1"/>
    <property type="molecule type" value="Genomic_DNA"/>
</dbReference>
<keyword evidence="11" id="KW-1185">Reference proteome</keyword>
<dbReference type="Proteomes" id="UP000011087">
    <property type="component" value="Unassembled WGS sequence"/>
</dbReference>
<keyword evidence="2 7" id="KW-0813">Transport</keyword>
<dbReference type="PANTHER" id="PTHR45665">
    <property type="entry name" value="AQUAPORIN-8"/>
    <property type="match status" value="1"/>
</dbReference>
<reference evidence="11" key="2">
    <citation type="submission" date="2012-11" db="EMBL/GenBank/DDBJ databases">
        <authorList>
            <person name="Kuo A."/>
            <person name="Curtis B.A."/>
            <person name="Tanifuji G."/>
            <person name="Burki F."/>
            <person name="Gruber A."/>
            <person name="Irimia M."/>
            <person name="Maruyama S."/>
            <person name="Arias M.C."/>
            <person name="Ball S.G."/>
            <person name="Gile G.H."/>
            <person name="Hirakawa Y."/>
            <person name="Hopkins J.F."/>
            <person name="Rensing S.A."/>
            <person name="Schmutz J."/>
            <person name="Symeonidi A."/>
            <person name="Elias M."/>
            <person name="Eveleigh R.J."/>
            <person name="Herman E.K."/>
            <person name="Klute M.J."/>
            <person name="Nakayama T."/>
            <person name="Obornik M."/>
            <person name="Reyes-Prieto A."/>
            <person name="Armbrust E.V."/>
            <person name="Aves S.J."/>
            <person name="Beiko R.G."/>
            <person name="Coutinho P."/>
            <person name="Dacks J.B."/>
            <person name="Durnford D.G."/>
            <person name="Fast N.M."/>
            <person name="Green B.R."/>
            <person name="Grisdale C."/>
            <person name="Hempe F."/>
            <person name="Henrissat B."/>
            <person name="Hoppner M.P."/>
            <person name="Ishida K.-I."/>
            <person name="Kim E."/>
            <person name="Koreny L."/>
            <person name="Kroth P.G."/>
            <person name="Liu Y."/>
            <person name="Malik S.-B."/>
            <person name="Maier U.G."/>
            <person name="McRose D."/>
            <person name="Mock T."/>
            <person name="Neilson J.A."/>
            <person name="Onodera N.T."/>
            <person name="Poole A.M."/>
            <person name="Pritham E.J."/>
            <person name="Richards T.A."/>
            <person name="Rocap G."/>
            <person name="Roy S.W."/>
            <person name="Sarai C."/>
            <person name="Schaack S."/>
            <person name="Shirato S."/>
            <person name="Slamovits C.H."/>
            <person name="Spencer D.F."/>
            <person name="Suzuki S."/>
            <person name="Worden A.Z."/>
            <person name="Zauner S."/>
            <person name="Barry K."/>
            <person name="Bell C."/>
            <person name="Bharti A.K."/>
            <person name="Crow J.A."/>
            <person name="Grimwood J."/>
            <person name="Kramer R."/>
            <person name="Lindquist E."/>
            <person name="Lucas S."/>
            <person name="Salamov A."/>
            <person name="McFadden G.I."/>
            <person name="Lane C.E."/>
            <person name="Keeling P.J."/>
            <person name="Gray M.W."/>
            <person name="Grigoriev I.V."/>
            <person name="Archibald J.M."/>
        </authorList>
    </citation>
    <scope>NUCLEOTIDE SEQUENCE</scope>
    <source>
        <strain evidence="11">CCMP2712</strain>
    </source>
</reference>
<dbReference type="InterPro" id="IPR023271">
    <property type="entry name" value="Aquaporin-like"/>
</dbReference>
<dbReference type="Pfam" id="PF00230">
    <property type="entry name" value="MIP"/>
    <property type="match status" value="1"/>
</dbReference>
<dbReference type="PANTHER" id="PTHR45665:SF9">
    <property type="entry name" value="AQUAPORIN-8"/>
    <property type="match status" value="1"/>
</dbReference>
<dbReference type="GO" id="GO:0015250">
    <property type="term" value="F:water channel activity"/>
    <property type="evidence" value="ECO:0007669"/>
    <property type="project" value="UniProtKB-ARBA"/>
</dbReference>
<evidence type="ECO:0008006" key="12">
    <source>
        <dbReference type="Google" id="ProtNLM"/>
    </source>
</evidence>
<comment type="similarity">
    <text evidence="7">Belongs to the MIP/aquaporin (TC 1.A.8) family.</text>
</comment>
<evidence type="ECO:0000313" key="11">
    <source>
        <dbReference type="Proteomes" id="UP000011087"/>
    </source>
</evidence>
<sequence>MESLFERVPPACVLAEFLGTLLFQFFGGACSSTAVANGLTVAALGNGLCLAVLVYSTAGISGGHLNPAVSLGFWVNGRLGKMRFMLYVAAQLLGAIVGAVMLRICLPPSFLGHPFVTQGNLSAAHPVQVFILEFLATFVLVYSVFATAVDQKGAAKNAAPLTIGLSVAAGIFAVGPFTGGSINPARTIGAAFAFWDADNIIIYILATLGAGFAAGTFYNSFFLDMQAPQPEERDNEPNEFWDAKAREMTNSKATKSMY</sequence>
<dbReference type="GO" id="GO:0016020">
    <property type="term" value="C:membrane"/>
    <property type="evidence" value="ECO:0007669"/>
    <property type="project" value="InterPro"/>
</dbReference>
<evidence type="ECO:0000256" key="5">
    <source>
        <dbReference type="ARBA" id="ARBA00022989"/>
    </source>
</evidence>
<dbReference type="GO" id="GO:0005737">
    <property type="term" value="C:cytoplasm"/>
    <property type="evidence" value="ECO:0007669"/>
    <property type="project" value="UniProtKB-ARBA"/>
</dbReference>
<feature type="transmembrane region" description="Helical" evidence="8">
    <location>
        <begin position="126"/>
        <end position="149"/>
    </location>
</feature>
<evidence type="ECO:0000313" key="10">
    <source>
        <dbReference type="EnsemblProtists" id="EKX49283"/>
    </source>
</evidence>
<keyword evidence="4" id="KW-0677">Repeat</keyword>
<evidence type="ECO:0000256" key="8">
    <source>
        <dbReference type="SAM" id="Phobius"/>
    </source>
</evidence>
<dbReference type="OMA" id="LALNTMH"/>
<organism evidence="9">
    <name type="scientific">Guillardia theta (strain CCMP2712)</name>
    <name type="common">Cryptophyte</name>
    <dbReference type="NCBI Taxonomy" id="905079"/>
    <lineage>
        <taxon>Eukaryota</taxon>
        <taxon>Cryptophyceae</taxon>
        <taxon>Pyrenomonadales</taxon>
        <taxon>Geminigeraceae</taxon>
        <taxon>Guillardia</taxon>
    </lineage>
</organism>
<feature type="transmembrane region" description="Helical" evidence="8">
    <location>
        <begin position="84"/>
        <end position="106"/>
    </location>
</feature>
<feature type="transmembrane region" description="Helical" evidence="8">
    <location>
        <begin position="41"/>
        <end position="63"/>
    </location>
</feature>
<keyword evidence="3 7" id="KW-0812">Transmembrane</keyword>
<reference evidence="9 11" key="1">
    <citation type="journal article" date="2012" name="Nature">
        <title>Algal genomes reveal evolutionary mosaicism and the fate of nucleomorphs.</title>
        <authorList>
            <consortium name="DOE Joint Genome Institute"/>
            <person name="Curtis B.A."/>
            <person name="Tanifuji G."/>
            <person name="Burki F."/>
            <person name="Gruber A."/>
            <person name="Irimia M."/>
            <person name="Maruyama S."/>
            <person name="Arias M.C."/>
            <person name="Ball S.G."/>
            <person name="Gile G.H."/>
            <person name="Hirakawa Y."/>
            <person name="Hopkins J.F."/>
            <person name="Kuo A."/>
            <person name="Rensing S.A."/>
            <person name="Schmutz J."/>
            <person name="Symeonidi A."/>
            <person name="Elias M."/>
            <person name="Eveleigh R.J."/>
            <person name="Herman E.K."/>
            <person name="Klute M.J."/>
            <person name="Nakayama T."/>
            <person name="Obornik M."/>
            <person name="Reyes-Prieto A."/>
            <person name="Armbrust E.V."/>
            <person name="Aves S.J."/>
            <person name="Beiko R.G."/>
            <person name="Coutinho P."/>
            <person name="Dacks J.B."/>
            <person name="Durnford D.G."/>
            <person name="Fast N.M."/>
            <person name="Green B.R."/>
            <person name="Grisdale C.J."/>
            <person name="Hempel F."/>
            <person name="Henrissat B."/>
            <person name="Hoppner M.P."/>
            <person name="Ishida K."/>
            <person name="Kim E."/>
            <person name="Koreny L."/>
            <person name="Kroth P.G."/>
            <person name="Liu Y."/>
            <person name="Malik S.B."/>
            <person name="Maier U.G."/>
            <person name="McRose D."/>
            <person name="Mock T."/>
            <person name="Neilson J.A."/>
            <person name="Onodera N.T."/>
            <person name="Poole A.M."/>
            <person name="Pritham E.J."/>
            <person name="Richards T.A."/>
            <person name="Rocap G."/>
            <person name="Roy S.W."/>
            <person name="Sarai C."/>
            <person name="Schaack S."/>
            <person name="Shirato S."/>
            <person name="Slamovits C.H."/>
            <person name="Spencer D.F."/>
            <person name="Suzuki S."/>
            <person name="Worden A.Z."/>
            <person name="Zauner S."/>
            <person name="Barry K."/>
            <person name="Bell C."/>
            <person name="Bharti A.K."/>
            <person name="Crow J.A."/>
            <person name="Grimwood J."/>
            <person name="Kramer R."/>
            <person name="Lindquist E."/>
            <person name="Lucas S."/>
            <person name="Salamov A."/>
            <person name="McFadden G.I."/>
            <person name="Lane C.E."/>
            <person name="Keeling P.J."/>
            <person name="Gray M.W."/>
            <person name="Grigoriev I.V."/>
            <person name="Archibald J.M."/>
        </authorList>
    </citation>
    <scope>NUCLEOTIDE SEQUENCE</scope>
    <source>
        <strain evidence="9 11">CCMP2712</strain>
    </source>
</reference>
<dbReference type="eggNOG" id="KOG0223">
    <property type="taxonomic scope" value="Eukaryota"/>
</dbReference>
<evidence type="ECO:0000256" key="7">
    <source>
        <dbReference type="RuleBase" id="RU000477"/>
    </source>
</evidence>
<protein>
    <recommendedName>
        <fullName evidence="12">Aquaporin</fullName>
    </recommendedName>
</protein>
<dbReference type="InterPro" id="IPR034294">
    <property type="entry name" value="Aquaporin_transptr"/>
</dbReference>
<dbReference type="PROSITE" id="PS00221">
    <property type="entry name" value="MIP"/>
    <property type="match status" value="1"/>
</dbReference>
<evidence type="ECO:0000256" key="1">
    <source>
        <dbReference type="ARBA" id="ARBA00004127"/>
    </source>
</evidence>
<evidence type="ECO:0000256" key="3">
    <source>
        <dbReference type="ARBA" id="ARBA00022692"/>
    </source>
</evidence>
<keyword evidence="6 8" id="KW-0472">Membrane</keyword>
<feature type="transmembrane region" description="Helical" evidence="8">
    <location>
        <begin position="200"/>
        <end position="223"/>
    </location>
</feature>
<name>L1JMK3_GUITC</name>
<dbReference type="GeneID" id="17305950"/>
<dbReference type="STRING" id="905079.L1JMK3"/>
<dbReference type="PRINTS" id="PR00783">
    <property type="entry name" value="MINTRINSICP"/>
</dbReference>
<proteinExistence type="inferred from homology"/>
<evidence type="ECO:0000256" key="2">
    <source>
        <dbReference type="ARBA" id="ARBA00022448"/>
    </source>
</evidence>
<feature type="transmembrane region" description="Helical" evidence="8">
    <location>
        <begin position="161"/>
        <end position="180"/>
    </location>
</feature>
<dbReference type="AlphaFoldDB" id="L1JMK3"/>
<accession>L1JMK3</accession>
<gene>
    <name evidence="9" type="ORF">GUITHDRAFT_104812</name>
</gene>
<evidence type="ECO:0000313" key="9">
    <source>
        <dbReference type="EMBL" id="EKX49283.1"/>
    </source>
</evidence>
<evidence type="ECO:0000256" key="4">
    <source>
        <dbReference type="ARBA" id="ARBA00022737"/>
    </source>
</evidence>
<dbReference type="Gene3D" id="1.20.1080.10">
    <property type="entry name" value="Glycerol uptake facilitator protein"/>
    <property type="match status" value="1"/>
</dbReference>
<dbReference type="KEGG" id="gtt:GUITHDRAFT_104812"/>
<dbReference type="OrthoDB" id="3222at2759"/>
<dbReference type="PaxDb" id="55529-EKX49283"/>
<feature type="transmembrane region" description="Helical" evidence="8">
    <location>
        <begin position="12"/>
        <end position="35"/>
    </location>
</feature>
<dbReference type="InterPro" id="IPR000425">
    <property type="entry name" value="MIP"/>
</dbReference>
<comment type="subcellular location">
    <subcellularLocation>
        <location evidence="1">Endomembrane system</location>
        <topology evidence="1">Multi-pass membrane protein</topology>
    </subcellularLocation>
</comment>
<evidence type="ECO:0000256" key="6">
    <source>
        <dbReference type="ARBA" id="ARBA00023136"/>
    </source>
</evidence>
<dbReference type="GO" id="GO:0012505">
    <property type="term" value="C:endomembrane system"/>
    <property type="evidence" value="ECO:0007669"/>
    <property type="project" value="UniProtKB-SubCell"/>
</dbReference>